<sequence length="112" mass="12239">MSILLLADGSQLALDKDGFLADFNQWSEPAAQALAALENLTLSDAHWQVIHLQRQFYAEFQLAPAMRPLVKYIAQHAGSELGNSLRLNQLFPGSPAKLSARLAGLPKPNNCL</sequence>
<dbReference type="EMBL" id="FOAS01000014">
    <property type="protein sequence ID" value="SEL56675.1"/>
    <property type="molecule type" value="Genomic_DNA"/>
</dbReference>
<evidence type="ECO:0000256" key="1">
    <source>
        <dbReference type="ARBA" id="ARBA00004496"/>
    </source>
</evidence>
<dbReference type="GO" id="GO:0005737">
    <property type="term" value="C:cytoplasm"/>
    <property type="evidence" value="ECO:0007669"/>
    <property type="project" value="UniProtKB-SubCell"/>
</dbReference>
<dbReference type="RefSeq" id="WP_074869682.1">
    <property type="nucleotide sequence ID" value="NZ_FOAS01000014.1"/>
</dbReference>
<keyword evidence="2" id="KW-0963">Cytoplasm</keyword>
<dbReference type="EC" id="2.8.1.-" evidence="3"/>
<dbReference type="GO" id="GO:0016740">
    <property type="term" value="F:transferase activity"/>
    <property type="evidence" value="ECO:0007669"/>
    <property type="project" value="UniProtKB-KW"/>
</dbReference>
<accession>A0A1H7R9M7</accession>
<comment type="subcellular location">
    <subcellularLocation>
        <location evidence="1">Cytoplasm</location>
    </subcellularLocation>
</comment>
<feature type="active site" description="Cysteine persulfide intermediate" evidence="4">
    <location>
        <position position="111"/>
    </location>
</feature>
<dbReference type="InterPro" id="IPR025526">
    <property type="entry name" value="DsrC-like_dom_sf"/>
</dbReference>
<dbReference type="GO" id="GO:0097163">
    <property type="term" value="F:sulfur carrier activity"/>
    <property type="evidence" value="ECO:0007669"/>
    <property type="project" value="TreeGrafter"/>
</dbReference>
<dbReference type="PANTHER" id="PTHR37010">
    <property type="entry name" value="SULFURTRANSFERASE TUSE"/>
    <property type="match status" value="1"/>
</dbReference>
<dbReference type="Proteomes" id="UP000185766">
    <property type="component" value="Unassembled WGS sequence"/>
</dbReference>
<dbReference type="Pfam" id="PF04358">
    <property type="entry name" value="DsrC"/>
    <property type="match status" value="1"/>
</dbReference>
<evidence type="ECO:0000313" key="6">
    <source>
        <dbReference type="Proteomes" id="UP000185766"/>
    </source>
</evidence>
<keyword evidence="6" id="KW-1185">Reference proteome</keyword>
<dbReference type="PIRSF" id="PIRSF006223">
    <property type="entry name" value="DsrC_TusE"/>
    <property type="match status" value="1"/>
</dbReference>
<dbReference type="InterPro" id="IPR042072">
    <property type="entry name" value="DsrC-like_C"/>
</dbReference>
<dbReference type="InterPro" id="IPR043163">
    <property type="entry name" value="DsrC-like_N"/>
</dbReference>
<dbReference type="Gene3D" id="3.30.1420.10">
    <property type="match status" value="1"/>
</dbReference>
<evidence type="ECO:0000256" key="4">
    <source>
        <dbReference type="PIRSR" id="PIRSR006223-50"/>
    </source>
</evidence>
<comment type="similarity">
    <text evidence="3">Belongs to the dsrC/tusE family.</text>
</comment>
<keyword evidence="3" id="KW-0808">Transferase</keyword>
<evidence type="ECO:0000256" key="3">
    <source>
        <dbReference type="PIRNR" id="PIRNR006223"/>
    </source>
</evidence>
<dbReference type="AlphaFoldDB" id="A0A1H7R9M7"/>
<protein>
    <recommendedName>
        <fullName evidence="3">Sulfurtransferase</fullName>
        <ecNumber evidence="3">2.8.1.-</ecNumber>
    </recommendedName>
</protein>
<reference evidence="5 6" key="1">
    <citation type="submission" date="2016-10" db="EMBL/GenBank/DDBJ databases">
        <authorList>
            <person name="de Groot N.N."/>
        </authorList>
    </citation>
    <scope>NUCLEOTIDE SEQUENCE [LARGE SCALE GENOMIC DNA]</scope>
    <source>
        <strain evidence="5 6">JCM 19513</strain>
    </source>
</reference>
<dbReference type="InterPro" id="IPR007453">
    <property type="entry name" value="DsrC/TusE"/>
</dbReference>
<dbReference type="SUPFAM" id="SSF69721">
    <property type="entry name" value="DsrC, the gamma subunit of dissimilatory sulfite reductase"/>
    <property type="match status" value="1"/>
</dbReference>
<organism evidence="5 6">
    <name type="scientific">Atopomonas hussainii</name>
    <dbReference type="NCBI Taxonomy" id="1429083"/>
    <lineage>
        <taxon>Bacteria</taxon>
        <taxon>Pseudomonadati</taxon>
        <taxon>Pseudomonadota</taxon>
        <taxon>Gammaproteobacteria</taxon>
        <taxon>Pseudomonadales</taxon>
        <taxon>Pseudomonadaceae</taxon>
        <taxon>Atopomonas</taxon>
    </lineage>
</organism>
<dbReference type="GO" id="GO:0002143">
    <property type="term" value="P:tRNA wobble position uridine thiolation"/>
    <property type="evidence" value="ECO:0007669"/>
    <property type="project" value="TreeGrafter"/>
</dbReference>
<evidence type="ECO:0000256" key="2">
    <source>
        <dbReference type="ARBA" id="ARBA00022490"/>
    </source>
</evidence>
<gene>
    <name evidence="5" type="ORF">SAMN05216214_11456</name>
</gene>
<dbReference type="STRING" id="1429083.GCA_001885685_03189"/>
<name>A0A1H7R9M7_9GAMM</name>
<proteinExistence type="inferred from homology"/>
<dbReference type="NCBIfam" id="TIGR03342">
    <property type="entry name" value="dsrC_tusE_dsvC"/>
    <property type="match status" value="1"/>
</dbReference>
<evidence type="ECO:0000313" key="5">
    <source>
        <dbReference type="EMBL" id="SEL56675.1"/>
    </source>
</evidence>
<dbReference type="PANTHER" id="PTHR37010:SF1">
    <property type="entry name" value="SULFURTRANSFERASE TUSE"/>
    <property type="match status" value="1"/>
</dbReference>
<dbReference type="Gene3D" id="1.10.10.370">
    <property type="entry name" value="DsrC-like protein, C-terminal domain"/>
    <property type="match status" value="1"/>
</dbReference>
<comment type="function">
    <text evidence="3">Part of a sulfur-relay system.</text>
</comment>